<feature type="domain" description="TonB-dependent receptor plug" evidence="10">
    <location>
        <begin position="253"/>
        <end position="385"/>
    </location>
</feature>
<dbReference type="GO" id="GO:0009279">
    <property type="term" value="C:cell outer membrane"/>
    <property type="evidence" value="ECO:0007669"/>
    <property type="project" value="UniProtKB-SubCell"/>
</dbReference>
<dbReference type="InterPro" id="IPR036942">
    <property type="entry name" value="Beta-barrel_TonB_sf"/>
</dbReference>
<sequence>MRKILQRTFPLMTILCSALIATAPAYQLHAAPAEYDFFQQEAPLKTLLKQIGAHYKVAILFEESLVQGKSSSYKFNPKGTTLAQSLNELLSPLGLKAHKVDEQNYVVVAVSKKPTTTSAPQNKPEETNNNQEAVTPPTVIATETRPETVYVPVTGKETTATMVKGRVVNTQGEEPVPAATITIKGTKIATTSDADGYFSIQLPGARGMLNISHVNYNAIDIPADTRNNMLIRISSKDKQLSEVVVLGTFKRPKESFTGSATTITGDQIRQVNSISALDAIKLFEPSIRIPDNMSFGSDPNRLPNITLRGTNNFPQQSVNTSVPTSGADFMATYATNPSQPLFILDGIEVSIQKIYDLDMNRIATFTILKDAAATSVYGSRAANGVIVVDTKQPEAGKLRLSYSGMMQVTGPDLTVYDLTNAEEKLEVERLAGLFTTYSSGIRPDADAVLRTRYANRLAAVQRGVNTYWLSQPVRTGFGQRHSIFLEGGEKNFRYGLDLGYNAVAGVMKNSGRQTYSGAMNFVYTNKGIQVKNVLSVMFNNARNSNYGSFADYARQNPYWSPYDANGDYVKVLEVSIDALGQGPSNYYNPLYNTTLNTVDKSGYSTIMNQSSLVWTMGRGFRLSGRLGITQQKDESDVFLPSQHTSFATQTDITKKGSYTKGSGKFFSYDGNLQLDYSKRFGKHQIFNTTAVNVAQTASSFVSIYVEGFPNQRLDEIGFGNAYPQNSRPGNRNSISRRFSSFNNLSYNYEGRFQAEVNVSIDGSSQFGINNSFAPFWSFGGSWNLHNEKFFKQHKFISQFRIRGTMGSVGDSRFPPYLGITTYRYYTDQAMRGQLGATLIGYGNPNLQWQQTIKRNAGVDLSILQNRINLGFELYNELTQSLILDVNTAPSVGVTSYRENVGKLENKGYEFRANAVVLSKPEKRMNWTVFVNGSHNDNRIKELSNQLKKQNELNDKADQTRPQNKYEVGRSVNAIWAVRSLGIDPSNGREVYLNRFDSITYIWDVKDKVIVGDAVSKLRGNFGTSFMWKGFTVGFYFSYELGGVMYNQTLADRVEDANLTYNVDRRVLLGRWKAPGDVTYFKGLADENGRTVSSKTNATSRFVQKSNYINAESVTLSYQLPEKLNKQLKLNNTRINFTVNDIQRWSSIEIERGTQYPFARNFTVNISTQF</sequence>
<comment type="subcellular location">
    <subcellularLocation>
        <location evidence="1 7">Cell outer membrane</location>
        <topology evidence="1 7">Multi-pass membrane protein</topology>
    </subcellularLocation>
</comment>
<accession>A0A4Q1CDZ2</accession>
<dbReference type="NCBIfam" id="TIGR04056">
    <property type="entry name" value="OMP_RagA_SusC"/>
    <property type="match status" value="1"/>
</dbReference>
<keyword evidence="12" id="KW-1185">Reference proteome</keyword>
<dbReference type="Gene3D" id="3.55.50.30">
    <property type="match status" value="1"/>
</dbReference>
<keyword evidence="5 7" id="KW-0472">Membrane</keyword>
<dbReference type="AlphaFoldDB" id="A0A4Q1CDZ2"/>
<dbReference type="Pfam" id="PF13715">
    <property type="entry name" value="CarbopepD_reg_2"/>
    <property type="match status" value="1"/>
</dbReference>
<feature type="compositionally biased region" description="Polar residues" evidence="8">
    <location>
        <begin position="114"/>
        <end position="133"/>
    </location>
</feature>
<feature type="chain" id="PRO_5020288609" evidence="9">
    <location>
        <begin position="31"/>
        <end position="1169"/>
    </location>
</feature>
<dbReference type="PROSITE" id="PS52016">
    <property type="entry name" value="TONB_DEPENDENT_REC_3"/>
    <property type="match status" value="1"/>
</dbReference>
<dbReference type="InterPro" id="IPR012910">
    <property type="entry name" value="Plug_dom"/>
</dbReference>
<proteinExistence type="inferred from homology"/>
<evidence type="ECO:0000256" key="6">
    <source>
        <dbReference type="ARBA" id="ARBA00023237"/>
    </source>
</evidence>
<protein>
    <submittedName>
        <fullName evidence="11">SusC/RagA family TonB-linked outer membrane protein</fullName>
    </submittedName>
</protein>
<dbReference type="InterPro" id="IPR023996">
    <property type="entry name" value="TonB-dep_OMP_SusC/RagA"/>
</dbReference>
<evidence type="ECO:0000256" key="7">
    <source>
        <dbReference type="PROSITE-ProRule" id="PRU01360"/>
    </source>
</evidence>
<evidence type="ECO:0000256" key="2">
    <source>
        <dbReference type="ARBA" id="ARBA00022448"/>
    </source>
</evidence>
<dbReference type="Gene3D" id="2.40.170.20">
    <property type="entry name" value="TonB-dependent receptor, beta-barrel domain"/>
    <property type="match status" value="1"/>
</dbReference>
<evidence type="ECO:0000256" key="9">
    <source>
        <dbReference type="SAM" id="SignalP"/>
    </source>
</evidence>
<dbReference type="InterPro" id="IPR039426">
    <property type="entry name" value="TonB-dep_rcpt-like"/>
</dbReference>
<evidence type="ECO:0000313" key="11">
    <source>
        <dbReference type="EMBL" id="RXK57854.1"/>
    </source>
</evidence>
<dbReference type="SUPFAM" id="SSF56935">
    <property type="entry name" value="Porins"/>
    <property type="match status" value="1"/>
</dbReference>
<keyword evidence="3 7" id="KW-1134">Transmembrane beta strand</keyword>
<dbReference type="EMBL" id="SDHW01000008">
    <property type="protein sequence ID" value="RXK57854.1"/>
    <property type="molecule type" value="Genomic_DNA"/>
</dbReference>
<dbReference type="RefSeq" id="WP_129132778.1">
    <property type="nucleotide sequence ID" value="NZ_SDHW01000008.1"/>
</dbReference>
<name>A0A4Q1CDZ2_9BACT</name>
<evidence type="ECO:0000313" key="12">
    <source>
        <dbReference type="Proteomes" id="UP000290204"/>
    </source>
</evidence>
<dbReference type="SUPFAM" id="SSF49464">
    <property type="entry name" value="Carboxypeptidase regulatory domain-like"/>
    <property type="match status" value="1"/>
</dbReference>
<evidence type="ECO:0000256" key="5">
    <source>
        <dbReference type="ARBA" id="ARBA00023136"/>
    </source>
</evidence>
<dbReference type="Pfam" id="PF07715">
    <property type="entry name" value="Plug"/>
    <property type="match status" value="1"/>
</dbReference>
<keyword evidence="6 7" id="KW-0998">Cell outer membrane</keyword>
<evidence type="ECO:0000256" key="3">
    <source>
        <dbReference type="ARBA" id="ARBA00022452"/>
    </source>
</evidence>
<gene>
    <name evidence="11" type="ORF">ESA94_20255</name>
</gene>
<evidence type="ECO:0000256" key="8">
    <source>
        <dbReference type="SAM" id="MobiDB-lite"/>
    </source>
</evidence>
<keyword evidence="9" id="KW-0732">Signal</keyword>
<comment type="similarity">
    <text evidence="7">Belongs to the TonB-dependent receptor family.</text>
</comment>
<dbReference type="Proteomes" id="UP000290204">
    <property type="component" value="Unassembled WGS sequence"/>
</dbReference>
<evidence type="ECO:0000259" key="10">
    <source>
        <dbReference type="Pfam" id="PF07715"/>
    </source>
</evidence>
<evidence type="ECO:0000256" key="4">
    <source>
        <dbReference type="ARBA" id="ARBA00022692"/>
    </source>
</evidence>
<feature type="signal peptide" evidence="9">
    <location>
        <begin position="1"/>
        <end position="30"/>
    </location>
</feature>
<dbReference type="NCBIfam" id="TIGR04057">
    <property type="entry name" value="SusC_RagA_signa"/>
    <property type="match status" value="1"/>
</dbReference>
<evidence type="ECO:0000256" key="1">
    <source>
        <dbReference type="ARBA" id="ARBA00004571"/>
    </source>
</evidence>
<organism evidence="11 12">
    <name type="scientific">Lacibacter luteus</name>
    <dbReference type="NCBI Taxonomy" id="2508719"/>
    <lineage>
        <taxon>Bacteria</taxon>
        <taxon>Pseudomonadati</taxon>
        <taxon>Bacteroidota</taxon>
        <taxon>Chitinophagia</taxon>
        <taxon>Chitinophagales</taxon>
        <taxon>Chitinophagaceae</taxon>
        <taxon>Lacibacter</taxon>
    </lineage>
</organism>
<keyword evidence="4 7" id="KW-0812">Transmembrane</keyword>
<dbReference type="InterPro" id="IPR023997">
    <property type="entry name" value="TonB-dep_OMP_SusC/RagA_CS"/>
</dbReference>
<comment type="caution">
    <text evidence="11">The sequence shown here is derived from an EMBL/GenBank/DDBJ whole genome shotgun (WGS) entry which is preliminary data.</text>
</comment>
<dbReference type="InterPro" id="IPR008969">
    <property type="entry name" value="CarboxyPept-like_regulatory"/>
</dbReference>
<reference evidence="11 12" key="1">
    <citation type="submission" date="2019-01" db="EMBL/GenBank/DDBJ databases">
        <title>Lacibacter sp. strain TTM-7.</title>
        <authorList>
            <person name="Chen W.-M."/>
        </authorList>
    </citation>
    <scope>NUCLEOTIDE SEQUENCE [LARGE SCALE GENOMIC DNA]</scope>
    <source>
        <strain evidence="11 12">TTM-7</strain>
    </source>
</reference>
<feature type="region of interest" description="Disordered" evidence="8">
    <location>
        <begin position="114"/>
        <end position="134"/>
    </location>
</feature>
<dbReference type="OrthoDB" id="1094723at2"/>
<dbReference type="Gene3D" id="2.170.130.10">
    <property type="entry name" value="TonB-dependent receptor, plug domain"/>
    <property type="match status" value="1"/>
</dbReference>
<dbReference type="Gene3D" id="2.60.40.1120">
    <property type="entry name" value="Carboxypeptidase-like, regulatory domain"/>
    <property type="match status" value="1"/>
</dbReference>
<dbReference type="InterPro" id="IPR037066">
    <property type="entry name" value="Plug_dom_sf"/>
</dbReference>
<keyword evidence="2 7" id="KW-0813">Transport</keyword>